<gene>
    <name evidence="2" type="ORF">H310_11254</name>
</gene>
<dbReference type="STRING" id="157072.A0A024TPW0"/>
<dbReference type="AlphaFoldDB" id="A0A024TPW0"/>
<dbReference type="Pfam" id="PF01370">
    <property type="entry name" value="Epimerase"/>
    <property type="match status" value="1"/>
</dbReference>
<dbReference type="OrthoDB" id="275457at2759"/>
<dbReference type="SUPFAM" id="SSF51735">
    <property type="entry name" value="NAD(P)-binding Rossmann-fold domains"/>
    <property type="match status" value="1"/>
</dbReference>
<dbReference type="PANTHER" id="PTHR12126:SF11">
    <property type="entry name" value="NADH DEHYDROGENASE [UBIQUINONE] 1 ALPHA SUBCOMPLEX SUBUNIT 9, MITOCHONDRIAL"/>
    <property type="match status" value="1"/>
</dbReference>
<proteinExistence type="predicted"/>
<protein>
    <recommendedName>
        <fullName evidence="1">NAD-dependent epimerase/dehydratase domain-containing protein</fullName>
    </recommendedName>
</protein>
<dbReference type="InterPro" id="IPR051207">
    <property type="entry name" value="ComplexI_NDUFA9_subunit"/>
</dbReference>
<sequence>MSSLTATARAVLKNPPGRSSASPITATVFGATGFVGRYVCAQLGHIGATVVTPYRGDDMEVRHLKVNGDLGTVAHVPFSVRDKDSIRAAIAGSNVVINLIGKHYETKHALPWWINYTYDDVHVDAARDIAEVCAELNVPRLIHFSSLLAKPNSPSVWAASKYRGEIAVRKAFPNANIVRSATIYGPEDRFLNWYARLGSAIPLIDNGAARLQPVNVNDVAKALYALVVDTTINGQTFELVGDEEYTTKEIVDYVLDVTQSDPQLLNLPLPVAELIGKAIQNLPEPKFSQDLAVRLSLDDVKTSSLPGFRELQVEPSKMEKEAFSFLFKYNKGGHFQKVEGYH</sequence>
<organism evidence="2">
    <name type="scientific">Aphanomyces invadans</name>
    <dbReference type="NCBI Taxonomy" id="157072"/>
    <lineage>
        <taxon>Eukaryota</taxon>
        <taxon>Sar</taxon>
        <taxon>Stramenopiles</taxon>
        <taxon>Oomycota</taxon>
        <taxon>Saprolegniomycetes</taxon>
        <taxon>Saprolegniales</taxon>
        <taxon>Verrucalvaceae</taxon>
        <taxon>Aphanomyces</taxon>
    </lineage>
</organism>
<name>A0A024TPW0_9STRA</name>
<dbReference type="InterPro" id="IPR036291">
    <property type="entry name" value="NAD(P)-bd_dom_sf"/>
</dbReference>
<feature type="domain" description="NAD-dependent epimerase/dehydratase" evidence="1">
    <location>
        <begin position="27"/>
        <end position="228"/>
    </location>
</feature>
<evidence type="ECO:0000259" key="1">
    <source>
        <dbReference type="Pfam" id="PF01370"/>
    </source>
</evidence>
<dbReference type="RefSeq" id="XP_008876068.1">
    <property type="nucleotide sequence ID" value="XM_008877846.1"/>
</dbReference>
<dbReference type="GO" id="GO:0044877">
    <property type="term" value="F:protein-containing complex binding"/>
    <property type="evidence" value="ECO:0007669"/>
    <property type="project" value="TreeGrafter"/>
</dbReference>
<dbReference type="eggNOG" id="KOG2865">
    <property type="taxonomic scope" value="Eukaryota"/>
</dbReference>
<accession>A0A024TPW0</accession>
<dbReference type="GeneID" id="20088304"/>
<dbReference type="Gene3D" id="3.40.50.720">
    <property type="entry name" value="NAD(P)-binding Rossmann-like Domain"/>
    <property type="match status" value="1"/>
</dbReference>
<dbReference type="EMBL" id="KI913981">
    <property type="protein sequence ID" value="ETV95367.1"/>
    <property type="molecule type" value="Genomic_DNA"/>
</dbReference>
<reference evidence="2" key="1">
    <citation type="submission" date="2013-12" db="EMBL/GenBank/DDBJ databases">
        <title>The Genome Sequence of Aphanomyces invadans NJM9701.</title>
        <authorList>
            <consortium name="The Broad Institute Genomics Platform"/>
            <person name="Russ C."/>
            <person name="Tyler B."/>
            <person name="van West P."/>
            <person name="Dieguez-Uribeondo J."/>
            <person name="Young S.K."/>
            <person name="Zeng Q."/>
            <person name="Gargeya S."/>
            <person name="Fitzgerald M."/>
            <person name="Abouelleil A."/>
            <person name="Alvarado L."/>
            <person name="Chapman S.B."/>
            <person name="Gainer-Dewar J."/>
            <person name="Goldberg J."/>
            <person name="Griggs A."/>
            <person name="Gujja S."/>
            <person name="Hansen M."/>
            <person name="Howarth C."/>
            <person name="Imamovic A."/>
            <person name="Ireland A."/>
            <person name="Larimer J."/>
            <person name="McCowan C."/>
            <person name="Murphy C."/>
            <person name="Pearson M."/>
            <person name="Poon T.W."/>
            <person name="Priest M."/>
            <person name="Roberts A."/>
            <person name="Saif S."/>
            <person name="Shea T."/>
            <person name="Sykes S."/>
            <person name="Wortman J."/>
            <person name="Nusbaum C."/>
            <person name="Birren B."/>
        </authorList>
    </citation>
    <scope>NUCLEOTIDE SEQUENCE [LARGE SCALE GENOMIC DNA]</scope>
    <source>
        <strain evidence="2">NJM9701</strain>
    </source>
</reference>
<dbReference type="GO" id="GO:0005739">
    <property type="term" value="C:mitochondrion"/>
    <property type="evidence" value="ECO:0007669"/>
    <property type="project" value="TreeGrafter"/>
</dbReference>
<dbReference type="PANTHER" id="PTHR12126">
    <property type="entry name" value="NADH-UBIQUINONE OXIDOREDUCTASE 39 KDA SUBUNIT-RELATED"/>
    <property type="match status" value="1"/>
</dbReference>
<dbReference type="VEuPathDB" id="FungiDB:H310_11254"/>
<evidence type="ECO:0000313" key="2">
    <source>
        <dbReference type="EMBL" id="ETV95367.1"/>
    </source>
</evidence>
<dbReference type="CDD" id="cd05271">
    <property type="entry name" value="NDUFA9_like_SDR_a"/>
    <property type="match status" value="1"/>
</dbReference>
<dbReference type="InterPro" id="IPR001509">
    <property type="entry name" value="Epimerase_deHydtase"/>
</dbReference>